<dbReference type="RefSeq" id="WP_281910047.1">
    <property type="nucleotide sequence ID" value="NZ_AP026966.1"/>
</dbReference>
<dbReference type="InterPro" id="IPR024463">
    <property type="entry name" value="Transposase_TnpC_homeodom"/>
</dbReference>
<feature type="region of interest" description="Disordered" evidence="1">
    <location>
        <begin position="83"/>
        <end position="123"/>
    </location>
</feature>
<sequence>MNLLDELARTDIDPAMLAKVRALVEQQQVQLAEKDFKITALTHELAYLKRIRYGKASEVLSGEQRSLFEEAVDMDLAAIEGKLESQASSKPARKRAGRQSLPPELPRIENRHDRRHPRQAANLPEQPNLFAAAICRLYAGLTLP</sequence>
<evidence type="ECO:0000259" key="2">
    <source>
        <dbReference type="Pfam" id="PF13007"/>
    </source>
</evidence>
<dbReference type="EMBL" id="AP026966">
    <property type="protein sequence ID" value="BDT60722.1"/>
    <property type="molecule type" value="Genomic_DNA"/>
</dbReference>
<dbReference type="Proteomes" id="UP001163336">
    <property type="component" value="Chromosome"/>
</dbReference>
<keyword evidence="4" id="KW-1185">Reference proteome</keyword>
<evidence type="ECO:0000256" key="1">
    <source>
        <dbReference type="SAM" id="MobiDB-lite"/>
    </source>
</evidence>
<accession>A0ABM8CBR3</accession>
<evidence type="ECO:0000313" key="4">
    <source>
        <dbReference type="Proteomes" id="UP001163336"/>
    </source>
</evidence>
<dbReference type="Pfam" id="PF13007">
    <property type="entry name" value="LZ_Tnp_IS66"/>
    <property type="match status" value="1"/>
</dbReference>
<protein>
    <recommendedName>
        <fullName evidence="2">Transposase TnpC homeodomain domain-containing protein</fullName>
    </recommendedName>
</protein>
<feature type="domain" description="Transposase TnpC homeodomain" evidence="2">
    <location>
        <begin position="41"/>
        <end position="109"/>
    </location>
</feature>
<organism evidence="3 4">
    <name type="scientific">Massilia varians</name>
    <dbReference type="NCBI Taxonomy" id="457921"/>
    <lineage>
        <taxon>Bacteria</taxon>
        <taxon>Pseudomonadati</taxon>
        <taxon>Pseudomonadota</taxon>
        <taxon>Betaproteobacteria</taxon>
        <taxon>Burkholderiales</taxon>
        <taxon>Oxalobacteraceae</taxon>
        <taxon>Telluria group</taxon>
        <taxon>Massilia</taxon>
    </lineage>
</organism>
<gene>
    <name evidence="3" type="ORF">MasN3_42160</name>
</gene>
<reference evidence="3" key="1">
    <citation type="submission" date="2022-11" db="EMBL/GenBank/DDBJ databases">
        <title>Isolation and characterization of PLA-degrading bacterium Massilia sp. from Antarctic soil.</title>
        <authorList>
            <person name="Sato K."/>
            <person name="Gomez-Fuentes C."/>
            <person name="Ahmad S.A."/>
            <person name="Zulkharnain A."/>
        </authorList>
    </citation>
    <scope>NUCLEOTIDE SEQUENCE</scope>
    <source>
        <strain evidence="3">N-3</strain>
    </source>
</reference>
<proteinExistence type="predicted"/>
<evidence type="ECO:0000313" key="3">
    <source>
        <dbReference type="EMBL" id="BDT60722.1"/>
    </source>
</evidence>
<name>A0ABM8CBR3_9BURK</name>